<dbReference type="PANTHER" id="PTHR22809:SF5">
    <property type="entry name" value="TRNA N(3)-METHYLCYTIDINE METHYLTRANSFERASE METTL6"/>
    <property type="match status" value="1"/>
</dbReference>
<evidence type="ECO:0000256" key="2">
    <source>
        <dbReference type="ARBA" id="ARBA00022679"/>
    </source>
</evidence>
<dbReference type="PANTHER" id="PTHR22809">
    <property type="entry name" value="METHYLTRANSFERASE-RELATED"/>
    <property type="match status" value="1"/>
</dbReference>
<dbReference type="Proteomes" id="UP000325458">
    <property type="component" value="Chromosome"/>
</dbReference>
<protein>
    <submittedName>
        <fullName evidence="4">Class I SAM-dependent methyltransferase</fullName>
    </submittedName>
</protein>
<dbReference type="CDD" id="cd02440">
    <property type="entry name" value="AdoMet_MTases"/>
    <property type="match status" value="1"/>
</dbReference>
<dbReference type="SUPFAM" id="SSF53335">
    <property type="entry name" value="S-adenosyl-L-methionine-dependent methyltransferases"/>
    <property type="match status" value="1"/>
</dbReference>
<sequence>MLGFLCGSFSVCIRVPAGRARCVRDETSRTGLSMGASRSELKSLRSTKYTSSARTEGGIERLRALGYRSGLRALDLADRVLGRDRKMVPPRRYRRFIGNGDFAKVGTSITQYMRAELGLLPSHDVLDAGCGVGRIAVPLTSYLTEGSYLGFDIVPHAIDWCHSAITSRHPNFRFSHVDIKQEIYNPEGTLTSADFHFPADGQAFDMVALVGLISHLLPDEVDNYVAESARVLRPGGKCFATAYLVDDMVAERVREGRTAFTFTHSRGTHFIHSEQEPTYAIAYRLDHIQEVAARHGLRLEREPHLGTWSSSTARPASMDLLVLERA</sequence>
<evidence type="ECO:0000313" key="4">
    <source>
        <dbReference type="EMBL" id="QEV50327.1"/>
    </source>
</evidence>
<keyword evidence="2" id="KW-0808">Transferase</keyword>
<dbReference type="GO" id="GO:0032259">
    <property type="term" value="P:methylation"/>
    <property type="evidence" value="ECO:0007669"/>
    <property type="project" value="UniProtKB-KW"/>
</dbReference>
<dbReference type="InterPro" id="IPR041698">
    <property type="entry name" value="Methyltransf_25"/>
</dbReference>
<dbReference type="AlphaFoldDB" id="A0AAE6TKC1"/>
<dbReference type="InterPro" id="IPR029063">
    <property type="entry name" value="SAM-dependent_MTases_sf"/>
</dbReference>
<keyword evidence="1 4" id="KW-0489">Methyltransferase</keyword>
<dbReference type="GO" id="GO:0140640">
    <property type="term" value="F:catalytic activity, acting on a nucleic acid"/>
    <property type="evidence" value="ECO:0007669"/>
    <property type="project" value="UniProtKB-ARBA"/>
</dbReference>
<gene>
    <name evidence="4" type="ORF">CP981_00255</name>
</gene>
<feature type="domain" description="Methyltransferase" evidence="3">
    <location>
        <begin position="125"/>
        <end position="236"/>
    </location>
</feature>
<organism evidence="4 5">
    <name type="scientific">Streptomyces platensis</name>
    <dbReference type="NCBI Taxonomy" id="58346"/>
    <lineage>
        <taxon>Bacteria</taxon>
        <taxon>Bacillati</taxon>
        <taxon>Actinomycetota</taxon>
        <taxon>Actinomycetes</taxon>
        <taxon>Kitasatosporales</taxon>
        <taxon>Streptomycetaceae</taxon>
        <taxon>Streptomyces</taxon>
    </lineage>
</organism>
<reference evidence="4 5" key="1">
    <citation type="submission" date="2017-09" db="EMBL/GenBank/DDBJ databases">
        <authorList>
            <person name="Lee N."/>
            <person name="Cho B.-K."/>
        </authorList>
    </citation>
    <scope>NUCLEOTIDE SEQUENCE [LARGE SCALE GENOMIC DNA]</scope>
    <source>
        <strain evidence="4 5">ATCC 23948</strain>
    </source>
</reference>
<dbReference type="KEGG" id="spla:CP981_00255"/>
<accession>A0AAE6TKC1</accession>
<dbReference type="GO" id="GO:0008168">
    <property type="term" value="F:methyltransferase activity"/>
    <property type="evidence" value="ECO:0007669"/>
    <property type="project" value="UniProtKB-KW"/>
</dbReference>
<evidence type="ECO:0000256" key="1">
    <source>
        <dbReference type="ARBA" id="ARBA00022603"/>
    </source>
</evidence>
<evidence type="ECO:0000313" key="5">
    <source>
        <dbReference type="Proteomes" id="UP000325458"/>
    </source>
</evidence>
<evidence type="ECO:0000259" key="3">
    <source>
        <dbReference type="Pfam" id="PF13649"/>
    </source>
</evidence>
<name>A0AAE6TKC1_STRPT</name>
<proteinExistence type="predicted"/>
<dbReference type="Gene3D" id="3.40.50.150">
    <property type="entry name" value="Vaccinia Virus protein VP39"/>
    <property type="match status" value="1"/>
</dbReference>
<dbReference type="Pfam" id="PF13649">
    <property type="entry name" value="Methyltransf_25"/>
    <property type="match status" value="1"/>
</dbReference>
<dbReference type="InterPro" id="IPR026113">
    <property type="entry name" value="METTL2/6/8-like"/>
</dbReference>
<dbReference type="EMBL" id="CP023691">
    <property type="protein sequence ID" value="QEV50327.1"/>
    <property type="molecule type" value="Genomic_DNA"/>
</dbReference>